<keyword evidence="4" id="KW-0546">Nucleotide metabolism</keyword>
<dbReference type="EMBL" id="LAZR01009211">
    <property type="protein sequence ID" value="KKM74003.1"/>
    <property type="molecule type" value="Genomic_DNA"/>
</dbReference>
<dbReference type="GO" id="GO:0046081">
    <property type="term" value="P:dUTP catabolic process"/>
    <property type="evidence" value="ECO:0007669"/>
    <property type="project" value="InterPro"/>
</dbReference>
<organism evidence="6">
    <name type="scientific">marine sediment metagenome</name>
    <dbReference type="NCBI Taxonomy" id="412755"/>
    <lineage>
        <taxon>unclassified sequences</taxon>
        <taxon>metagenomes</taxon>
        <taxon>ecological metagenomes</taxon>
    </lineage>
</organism>
<protein>
    <recommendedName>
        <fullName evidence="2">dUTP diphosphatase</fullName>
        <ecNumber evidence="2">3.6.1.23</ecNumber>
    </recommendedName>
</protein>
<keyword evidence="3" id="KW-0378">Hydrolase</keyword>
<dbReference type="SUPFAM" id="SSF51283">
    <property type="entry name" value="dUTPase-like"/>
    <property type="match status" value="1"/>
</dbReference>
<evidence type="ECO:0000256" key="1">
    <source>
        <dbReference type="ARBA" id="ARBA00006581"/>
    </source>
</evidence>
<reference evidence="6" key="1">
    <citation type="journal article" date="2015" name="Nature">
        <title>Complex archaea that bridge the gap between prokaryotes and eukaryotes.</title>
        <authorList>
            <person name="Spang A."/>
            <person name="Saw J.H."/>
            <person name="Jorgensen S.L."/>
            <person name="Zaremba-Niedzwiedzka K."/>
            <person name="Martijn J."/>
            <person name="Lind A.E."/>
            <person name="van Eijk R."/>
            <person name="Schleper C."/>
            <person name="Guy L."/>
            <person name="Ettema T.J."/>
        </authorList>
    </citation>
    <scope>NUCLEOTIDE SEQUENCE</scope>
</reference>
<dbReference type="Pfam" id="PF00692">
    <property type="entry name" value="dUTPase"/>
    <property type="match status" value="1"/>
</dbReference>
<evidence type="ECO:0000259" key="5">
    <source>
        <dbReference type="Pfam" id="PF00692"/>
    </source>
</evidence>
<dbReference type="InterPro" id="IPR033704">
    <property type="entry name" value="dUTPase_trimeric"/>
</dbReference>
<evidence type="ECO:0000256" key="2">
    <source>
        <dbReference type="ARBA" id="ARBA00012379"/>
    </source>
</evidence>
<sequence>MSRKINEETFSIPLKKLREGVSVPKPSKVGDAGADVRIMAFKKIINENGKKELIEIVADTYSLKPLERIGCPLGFSTAIPEGYYFKVVPRSGLALWDGISIVNSPGTIDAGYRNEWMAIVVNISNKEVILKKGDRICQIIFSKMYNYDFIDADELPQSDRGFGGFGSTGTH</sequence>
<dbReference type="InterPro" id="IPR029054">
    <property type="entry name" value="dUTPase-like"/>
</dbReference>
<dbReference type="PANTHER" id="PTHR11241">
    <property type="entry name" value="DEOXYURIDINE 5'-TRIPHOSPHATE NUCLEOTIDOHYDROLASE"/>
    <property type="match status" value="1"/>
</dbReference>
<dbReference type="InterPro" id="IPR008181">
    <property type="entry name" value="dUTPase"/>
</dbReference>
<comment type="similarity">
    <text evidence="1">Belongs to the dUTPase family.</text>
</comment>
<evidence type="ECO:0000256" key="3">
    <source>
        <dbReference type="ARBA" id="ARBA00022801"/>
    </source>
</evidence>
<dbReference type="AlphaFoldDB" id="A0A0F9JWC2"/>
<comment type="caution">
    <text evidence="6">The sequence shown here is derived from an EMBL/GenBank/DDBJ whole genome shotgun (WGS) entry which is preliminary data.</text>
</comment>
<gene>
    <name evidence="6" type="ORF">LCGC14_1404770</name>
</gene>
<dbReference type="InterPro" id="IPR036157">
    <property type="entry name" value="dUTPase-like_sf"/>
</dbReference>
<evidence type="ECO:0000313" key="6">
    <source>
        <dbReference type="EMBL" id="KKM74003.1"/>
    </source>
</evidence>
<name>A0A0F9JWC2_9ZZZZ</name>
<dbReference type="EC" id="3.6.1.23" evidence="2"/>
<feature type="domain" description="dUTPase-like" evidence="5">
    <location>
        <begin position="58"/>
        <end position="169"/>
    </location>
</feature>
<dbReference type="NCBIfam" id="NF001862">
    <property type="entry name" value="PRK00601.1"/>
    <property type="match status" value="1"/>
</dbReference>
<dbReference type="GO" id="GO:0000287">
    <property type="term" value="F:magnesium ion binding"/>
    <property type="evidence" value="ECO:0007669"/>
    <property type="project" value="InterPro"/>
</dbReference>
<dbReference type="GO" id="GO:0006226">
    <property type="term" value="P:dUMP biosynthetic process"/>
    <property type="evidence" value="ECO:0007669"/>
    <property type="project" value="InterPro"/>
</dbReference>
<dbReference type="GO" id="GO:0004170">
    <property type="term" value="F:dUTP diphosphatase activity"/>
    <property type="evidence" value="ECO:0007669"/>
    <property type="project" value="UniProtKB-EC"/>
</dbReference>
<dbReference type="PANTHER" id="PTHR11241:SF0">
    <property type="entry name" value="DEOXYURIDINE 5'-TRIPHOSPHATE NUCLEOTIDOHYDROLASE"/>
    <property type="match status" value="1"/>
</dbReference>
<evidence type="ECO:0000256" key="4">
    <source>
        <dbReference type="ARBA" id="ARBA00023080"/>
    </source>
</evidence>
<dbReference type="CDD" id="cd07557">
    <property type="entry name" value="trimeric_dUTPase"/>
    <property type="match status" value="1"/>
</dbReference>
<accession>A0A0F9JWC2</accession>
<dbReference type="Gene3D" id="2.70.40.10">
    <property type="match status" value="1"/>
</dbReference>
<proteinExistence type="inferred from homology"/>
<dbReference type="NCBIfam" id="TIGR00576">
    <property type="entry name" value="dut"/>
    <property type="match status" value="1"/>
</dbReference>